<dbReference type="AlphaFoldDB" id="U6K1L1"/>
<reference evidence="3" key="1">
    <citation type="submission" date="2013-10" db="EMBL/GenBank/DDBJ databases">
        <title>Genomic analysis of the causative agents of coccidiosis in chickens.</title>
        <authorList>
            <person name="Reid A.J."/>
            <person name="Blake D."/>
            <person name="Billington K."/>
            <person name="Browne H."/>
            <person name="Dunn M."/>
            <person name="Hung S."/>
            <person name="Kawahara F."/>
            <person name="Miranda-Saavedra D."/>
            <person name="Mourier T."/>
            <person name="Nagra H."/>
            <person name="Otto T.D."/>
            <person name="Rawlings N."/>
            <person name="Sanchez A."/>
            <person name="Sanders M."/>
            <person name="Subramaniam C."/>
            <person name="Tay Y."/>
            <person name="Dear P."/>
            <person name="Doerig C."/>
            <person name="Gruber A."/>
            <person name="Parkinson J."/>
            <person name="Shirley M."/>
            <person name="Wan K.L."/>
            <person name="Berriman M."/>
            <person name="Tomley F."/>
            <person name="Pain A."/>
        </authorList>
    </citation>
    <scope>NUCLEOTIDE SEQUENCE [LARGE SCALE GENOMIC DNA]</scope>
    <source>
        <strain evidence="3">Houghton</strain>
    </source>
</reference>
<dbReference type="SMART" id="SM00220">
    <property type="entry name" value="S_TKc"/>
    <property type="match status" value="1"/>
</dbReference>
<dbReference type="GeneID" id="25377621"/>
<dbReference type="RefSeq" id="XP_013352774.1">
    <property type="nucleotide sequence ID" value="XM_013497320.1"/>
</dbReference>
<evidence type="ECO:0000256" key="1">
    <source>
        <dbReference type="SAM" id="MobiDB-lite"/>
    </source>
</evidence>
<evidence type="ECO:0000313" key="4">
    <source>
        <dbReference type="Proteomes" id="UP000030744"/>
    </source>
</evidence>
<dbReference type="Pfam" id="PF00069">
    <property type="entry name" value="Pkinase"/>
    <property type="match status" value="1"/>
</dbReference>
<keyword evidence="4" id="KW-1185">Reference proteome</keyword>
<feature type="domain" description="Protein kinase" evidence="2">
    <location>
        <begin position="405"/>
        <end position="699"/>
    </location>
</feature>
<organism evidence="3 4">
    <name type="scientific">Eimeria mitis</name>
    <dbReference type="NCBI Taxonomy" id="44415"/>
    <lineage>
        <taxon>Eukaryota</taxon>
        <taxon>Sar</taxon>
        <taxon>Alveolata</taxon>
        <taxon>Apicomplexa</taxon>
        <taxon>Conoidasida</taxon>
        <taxon>Coccidia</taxon>
        <taxon>Eucoccidiorida</taxon>
        <taxon>Eimeriorina</taxon>
        <taxon>Eimeriidae</taxon>
        <taxon>Eimeria</taxon>
    </lineage>
</organism>
<feature type="compositionally biased region" description="Polar residues" evidence="1">
    <location>
        <begin position="83"/>
        <end position="99"/>
    </location>
</feature>
<dbReference type="InterPro" id="IPR011009">
    <property type="entry name" value="Kinase-like_dom_sf"/>
</dbReference>
<dbReference type="PROSITE" id="PS50011">
    <property type="entry name" value="PROTEIN_KINASE_DOM"/>
    <property type="match status" value="1"/>
</dbReference>
<gene>
    <name evidence="3" type="ORF">EMH_0027580</name>
</gene>
<dbReference type="PANTHER" id="PTHR44329">
    <property type="entry name" value="SERINE/THREONINE-PROTEIN KINASE TNNI3K-RELATED"/>
    <property type="match status" value="1"/>
</dbReference>
<name>U6K1L1_9EIME</name>
<sequence>MAPLAFGEWAPPVSGSTSAVPNLWEGSSLNMQCTSQPTATAPSCVFESAESADASERQLHIFRIDGDGRPRMTYRNAGGNGKVLSTSTRRAGKQTSASSPSKFELAAVAALCSPAARAPPQRSKAPKPLLFPSAHSFVPGRQLPLGSASSVVAGREPESACSIPPATIHRHDRGAKGESPVEALTSFTGSSFQSQTRPSALHWEGGAQQSQGSCLGMGPLQQSLGGLGGSLLRCVSPNTNWASASQRQNQQPDCIPSANSLRSPYGSLPRHLKAVPAQNAGPTSCSFIQPSSDFSPAETSFCGGSAMQPPTGLKAPNSTVQQPGFADGYTCRSILPRVKPGQTTIQKSVEEAQEFSDVQRPEVVTVYGTDRFWDLMETLAELQRGPTSLLSSSVTFDSVLLPGGELQYSVIEEGSFGKVFVGTHRGAKVAIKVPVESMLSTDPAGVVERTLNEWEILTMCQHPNVVRLVGGIVHGPFDVWLVTELVNGSDLHSRKYSRDPLVRRFISPQNGLYMCRQLAAVVAYLHIPVPGRKPVVVHRDIKPENVLISDDWTIQLCDFGDAEASPDGRVSRISGATWFYAPAELLRCSPVECLASNSGVQLPPFNEKWDIWSMGCVFQEMFGFFNPMHVHISSRDSPSVIYEKLKAKAIAGTLVPHIAEEIQGIARNIILSCLNPDPSARPSAMEVLNMWNARDEDILKDIHTRPIPPQANIVDSSSFNSVNRRHFPGSISEPQELLPNVSSVLTDTSGSTKGDMGNALYGHNCSSASAQASTGSTGSLVLENGEPASYMVSARALTAKEGARFVQSQGLPAAAGWQ</sequence>
<dbReference type="InterPro" id="IPR051681">
    <property type="entry name" value="Ser/Thr_Kinases-Pseudokinases"/>
</dbReference>
<feature type="region of interest" description="Disordered" evidence="1">
    <location>
        <begin position="243"/>
        <end position="266"/>
    </location>
</feature>
<dbReference type="OrthoDB" id="10252354at2759"/>
<keyword evidence="3" id="KW-0418">Kinase</keyword>
<dbReference type="SUPFAM" id="SSF56112">
    <property type="entry name" value="Protein kinase-like (PK-like)"/>
    <property type="match status" value="1"/>
</dbReference>
<feature type="compositionally biased region" description="Polar residues" evidence="1">
    <location>
        <begin position="243"/>
        <end position="262"/>
    </location>
</feature>
<dbReference type="GO" id="GO:0005524">
    <property type="term" value="F:ATP binding"/>
    <property type="evidence" value="ECO:0007669"/>
    <property type="project" value="InterPro"/>
</dbReference>
<dbReference type="Gene3D" id="3.30.200.20">
    <property type="entry name" value="Phosphorylase Kinase, domain 1"/>
    <property type="match status" value="1"/>
</dbReference>
<dbReference type="Proteomes" id="UP000030744">
    <property type="component" value="Unassembled WGS sequence"/>
</dbReference>
<feature type="region of interest" description="Disordered" evidence="1">
    <location>
        <begin position="76"/>
        <end position="99"/>
    </location>
</feature>
<accession>U6K1L1</accession>
<evidence type="ECO:0000259" key="2">
    <source>
        <dbReference type="PROSITE" id="PS50011"/>
    </source>
</evidence>
<dbReference type="VEuPathDB" id="ToxoDB:EMH_0027580"/>
<dbReference type="InterPro" id="IPR008271">
    <property type="entry name" value="Ser/Thr_kinase_AS"/>
</dbReference>
<reference evidence="3" key="2">
    <citation type="submission" date="2013-10" db="EMBL/GenBank/DDBJ databases">
        <authorList>
            <person name="Aslett M."/>
        </authorList>
    </citation>
    <scope>NUCLEOTIDE SEQUENCE [LARGE SCALE GENOMIC DNA]</scope>
    <source>
        <strain evidence="3">Houghton</strain>
    </source>
</reference>
<dbReference type="PROSITE" id="PS00108">
    <property type="entry name" value="PROTEIN_KINASE_ST"/>
    <property type="match status" value="1"/>
</dbReference>
<protein>
    <submittedName>
        <fullName evidence="3">Protein kinase, putative</fullName>
    </submittedName>
</protein>
<dbReference type="Gene3D" id="1.10.510.10">
    <property type="entry name" value="Transferase(Phosphotransferase) domain 1"/>
    <property type="match status" value="1"/>
</dbReference>
<dbReference type="EMBL" id="HG682364">
    <property type="protein sequence ID" value="CDJ30207.1"/>
    <property type="molecule type" value="Genomic_DNA"/>
</dbReference>
<dbReference type="InterPro" id="IPR000719">
    <property type="entry name" value="Prot_kinase_dom"/>
</dbReference>
<proteinExistence type="predicted"/>
<keyword evidence="3" id="KW-0808">Transferase</keyword>
<evidence type="ECO:0000313" key="3">
    <source>
        <dbReference type="EMBL" id="CDJ30207.1"/>
    </source>
</evidence>
<dbReference type="GO" id="GO:0004674">
    <property type="term" value="F:protein serine/threonine kinase activity"/>
    <property type="evidence" value="ECO:0007669"/>
    <property type="project" value="TreeGrafter"/>
</dbReference>
<feature type="region of interest" description="Disordered" evidence="1">
    <location>
        <begin position="157"/>
        <end position="176"/>
    </location>
</feature>
<dbReference type="CDD" id="cd00180">
    <property type="entry name" value="PKc"/>
    <property type="match status" value="1"/>
</dbReference>